<proteinExistence type="predicted"/>
<dbReference type="RefSeq" id="WP_011021422.1">
    <property type="nucleotide sequence ID" value="NZ_DUJU01000099.1"/>
</dbReference>
<dbReference type="OMA" id="ISGCTER"/>
<dbReference type="AlphaFoldDB" id="A0A832S8A7"/>
<dbReference type="PROSITE" id="PS51257">
    <property type="entry name" value="PROKAR_LIPOPROTEIN"/>
    <property type="match status" value="1"/>
</dbReference>
<evidence type="ECO:0008006" key="3">
    <source>
        <dbReference type="Google" id="ProtNLM"/>
    </source>
</evidence>
<dbReference type="GeneID" id="1473294"/>
<gene>
    <name evidence="1" type="ORF">HA338_08620</name>
</gene>
<protein>
    <recommendedName>
        <fullName evidence="3">Lipoprotein</fullName>
    </recommendedName>
</protein>
<dbReference type="EMBL" id="DUJU01000099">
    <property type="protein sequence ID" value="HIH94091.1"/>
    <property type="molecule type" value="Genomic_DNA"/>
</dbReference>
<reference evidence="1" key="1">
    <citation type="journal article" date="2020" name="bioRxiv">
        <title>A rank-normalized archaeal taxonomy based on genome phylogeny resolves widespread incomplete and uneven classifications.</title>
        <authorList>
            <person name="Rinke C."/>
            <person name="Chuvochina M."/>
            <person name="Mussig A.J."/>
            <person name="Chaumeil P.-A."/>
            <person name="Waite D.W."/>
            <person name="Whitman W.B."/>
            <person name="Parks D.H."/>
            <person name="Hugenholtz P."/>
        </authorList>
    </citation>
    <scope>NUCLEOTIDE SEQUENCE</scope>
    <source>
        <strain evidence="1">UBA8876</strain>
    </source>
</reference>
<comment type="caution">
    <text evidence="1">The sequence shown here is derived from an EMBL/GenBank/DDBJ whole genome shotgun (WGS) entry which is preliminary data.</text>
</comment>
<evidence type="ECO:0000313" key="1">
    <source>
        <dbReference type="EMBL" id="HIH94091.1"/>
    </source>
</evidence>
<accession>A0A832S8A7</accession>
<evidence type="ECO:0000313" key="2">
    <source>
        <dbReference type="Proteomes" id="UP000600774"/>
    </source>
</evidence>
<organism evidence="1 2">
    <name type="scientific">Methanosarcina acetivorans</name>
    <dbReference type="NCBI Taxonomy" id="2214"/>
    <lineage>
        <taxon>Archaea</taxon>
        <taxon>Methanobacteriati</taxon>
        <taxon>Methanobacteriota</taxon>
        <taxon>Stenosarchaea group</taxon>
        <taxon>Methanomicrobia</taxon>
        <taxon>Methanosarcinales</taxon>
        <taxon>Methanosarcinaceae</taxon>
        <taxon>Methanosarcina</taxon>
    </lineage>
</organism>
<sequence length="120" mass="13724">MKNHQIFPLLLIIICIVTVISGCTERNGTGSYEFNETSEEESQQIAETYVRNLDSYREYNLTEPILVETVTLRCPYCWEFVYRFDLISEKDPAVIDTATVNVTVIEGEVVDSVYVQGSKE</sequence>
<name>A0A832S8A7_9EURY</name>
<dbReference type="Proteomes" id="UP000600774">
    <property type="component" value="Unassembled WGS sequence"/>
</dbReference>